<comment type="caution">
    <text evidence="1">The sequence shown here is derived from an EMBL/GenBank/DDBJ whole genome shotgun (WGS) entry which is preliminary data.</text>
</comment>
<dbReference type="AlphaFoldDB" id="A0A448WZL4"/>
<evidence type="ECO:0000313" key="2">
    <source>
        <dbReference type="Proteomes" id="UP000784294"/>
    </source>
</evidence>
<proteinExistence type="predicted"/>
<gene>
    <name evidence="1" type="ORF">PXEA_LOCUS17524</name>
</gene>
<organism evidence="1 2">
    <name type="scientific">Protopolystoma xenopodis</name>
    <dbReference type="NCBI Taxonomy" id="117903"/>
    <lineage>
        <taxon>Eukaryota</taxon>
        <taxon>Metazoa</taxon>
        <taxon>Spiralia</taxon>
        <taxon>Lophotrochozoa</taxon>
        <taxon>Platyhelminthes</taxon>
        <taxon>Monogenea</taxon>
        <taxon>Polyopisthocotylea</taxon>
        <taxon>Polystomatidea</taxon>
        <taxon>Polystomatidae</taxon>
        <taxon>Protopolystoma</taxon>
    </lineage>
</organism>
<evidence type="ECO:0000313" key="1">
    <source>
        <dbReference type="EMBL" id="VEL24084.1"/>
    </source>
</evidence>
<feature type="non-terminal residue" evidence="1">
    <location>
        <position position="1"/>
    </location>
</feature>
<dbReference type="EMBL" id="CAAALY010065783">
    <property type="protein sequence ID" value="VEL24084.1"/>
    <property type="molecule type" value="Genomic_DNA"/>
</dbReference>
<protein>
    <submittedName>
        <fullName evidence="1">Uncharacterized protein</fullName>
    </submittedName>
</protein>
<dbReference type="Proteomes" id="UP000784294">
    <property type="component" value="Unassembled WGS sequence"/>
</dbReference>
<name>A0A448WZL4_9PLAT</name>
<keyword evidence="2" id="KW-1185">Reference proteome</keyword>
<accession>A0A448WZL4</accession>
<reference evidence="1" key="1">
    <citation type="submission" date="2018-11" db="EMBL/GenBank/DDBJ databases">
        <authorList>
            <consortium name="Pathogen Informatics"/>
        </authorList>
    </citation>
    <scope>NUCLEOTIDE SEQUENCE</scope>
</reference>
<sequence>LDEVRIRLDELDSSTDKATKASSTAASDAIKALSKADELTSRTLALSSSLDEAFYTIRSQENSIRLLQETLNSVQLDVSSELSNIESISKRITSFETLLLASENNLSNLQAKHFLLSNSMSKHEGDFSSLQSMLEKIENVS</sequence>